<evidence type="ECO:0000313" key="3">
    <source>
        <dbReference type="EMBL" id="BDG08186.1"/>
    </source>
</evidence>
<dbReference type="PANTHER" id="PTHR12526:SF635">
    <property type="entry name" value="GLYCOSYL TRANSFERASE GROUP 1"/>
    <property type="match status" value="1"/>
</dbReference>
<feature type="compositionally biased region" description="Low complexity" evidence="1">
    <location>
        <begin position="374"/>
        <end position="383"/>
    </location>
</feature>
<evidence type="ECO:0000259" key="2">
    <source>
        <dbReference type="Pfam" id="PF13439"/>
    </source>
</evidence>
<feature type="region of interest" description="Disordered" evidence="1">
    <location>
        <begin position="374"/>
        <end position="403"/>
    </location>
</feature>
<dbReference type="InterPro" id="IPR028098">
    <property type="entry name" value="Glyco_trans_4-like_N"/>
</dbReference>
<dbReference type="Pfam" id="PF13692">
    <property type="entry name" value="Glyco_trans_1_4"/>
    <property type="match status" value="1"/>
</dbReference>
<dbReference type="Pfam" id="PF13439">
    <property type="entry name" value="Glyco_transf_4"/>
    <property type="match status" value="1"/>
</dbReference>
<feature type="domain" description="Glycosyltransferase subfamily 4-like N-terminal" evidence="2">
    <location>
        <begin position="16"/>
        <end position="173"/>
    </location>
</feature>
<evidence type="ECO:0000313" key="4">
    <source>
        <dbReference type="Proteomes" id="UP001162734"/>
    </source>
</evidence>
<dbReference type="PANTHER" id="PTHR12526">
    <property type="entry name" value="GLYCOSYLTRANSFERASE"/>
    <property type="match status" value="1"/>
</dbReference>
<gene>
    <name evidence="3" type="ORF">AMPC_12990</name>
</gene>
<name>A0ABM7X8M7_9BACT</name>
<accession>A0ABM7X8M7</accession>
<dbReference type="SUPFAM" id="SSF53756">
    <property type="entry name" value="UDP-Glycosyltransferase/glycogen phosphorylase"/>
    <property type="match status" value="1"/>
</dbReference>
<protein>
    <recommendedName>
        <fullName evidence="2">Glycosyltransferase subfamily 4-like N-terminal domain-containing protein</fullName>
    </recommendedName>
</protein>
<proteinExistence type="predicted"/>
<sequence>MTGPRKVLVFQNRFLYGGQERQTLLHLRTLDRRRWEPLVACFKAEGEHLAELRALEVPVVEIPIRSLASAGTALEIRRLAARIRRERIALVHAQDFFTNVVGTFAARLAGVPSVVTRVDLAHALDPVRYQLLRAASHLATRVLVNALCIRDLCLRDGVDPSKLVVLRNGLDLAAFDAAAAAPPGPGAPEPGGPLVVNVANMHHPVKGQPDLLQAMRLVLRELPEARLALIGGGARRPALEAQAARLGIAGRVSFLGHRADVPALVARSAVVVSASYAEGISNAVLEGMAARRAVVATAVGGTPELVRDGVTGWLAPPGAPAALAARIRGALRDPIAARRVGQAARRLVAAEFGVEEMRAAYDALYESLAGADAAPPSRWVAAPRRPPAAPRRAEALPADGISP</sequence>
<organism evidence="3 4">
    <name type="scientific">Anaeromyxobacter paludicola</name>
    <dbReference type="NCBI Taxonomy" id="2918171"/>
    <lineage>
        <taxon>Bacteria</taxon>
        <taxon>Pseudomonadati</taxon>
        <taxon>Myxococcota</taxon>
        <taxon>Myxococcia</taxon>
        <taxon>Myxococcales</taxon>
        <taxon>Cystobacterineae</taxon>
        <taxon>Anaeromyxobacteraceae</taxon>
        <taxon>Anaeromyxobacter</taxon>
    </lineage>
</organism>
<keyword evidence="4" id="KW-1185">Reference proteome</keyword>
<evidence type="ECO:0000256" key="1">
    <source>
        <dbReference type="SAM" id="MobiDB-lite"/>
    </source>
</evidence>
<reference evidence="4" key="1">
    <citation type="journal article" date="2022" name="Int. J. Syst. Evol. Microbiol.">
        <title>Anaeromyxobacter oryzae sp. nov., Anaeromyxobacter diazotrophicus sp. nov. and Anaeromyxobacter paludicola sp. nov., isolated from paddy soils.</title>
        <authorList>
            <person name="Itoh H."/>
            <person name="Xu Z."/>
            <person name="Mise K."/>
            <person name="Masuda Y."/>
            <person name="Ushijima N."/>
            <person name="Hayakawa C."/>
            <person name="Shiratori Y."/>
            <person name="Senoo K."/>
        </authorList>
    </citation>
    <scope>NUCLEOTIDE SEQUENCE [LARGE SCALE GENOMIC DNA]</scope>
    <source>
        <strain evidence="4">Red630</strain>
    </source>
</reference>
<dbReference type="RefSeq" id="WP_248345369.1">
    <property type="nucleotide sequence ID" value="NZ_AP025592.1"/>
</dbReference>
<dbReference type="Gene3D" id="3.40.50.2000">
    <property type="entry name" value="Glycogen Phosphorylase B"/>
    <property type="match status" value="2"/>
</dbReference>
<dbReference type="EMBL" id="AP025592">
    <property type="protein sequence ID" value="BDG08186.1"/>
    <property type="molecule type" value="Genomic_DNA"/>
</dbReference>
<dbReference type="Proteomes" id="UP001162734">
    <property type="component" value="Chromosome"/>
</dbReference>